<dbReference type="InterPro" id="IPR012827">
    <property type="entry name" value="Hemerythrin_metal-bd"/>
</dbReference>
<name>A0A369WLQ5_9GAMM</name>
<keyword evidence="4" id="KW-0479">Metal-binding</keyword>
<evidence type="ECO:0000256" key="7">
    <source>
        <dbReference type="SAM" id="Coils"/>
    </source>
</evidence>
<dbReference type="InterPro" id="IPR050469">
    <property type="entry name" value="Diguanylate_Cyclase"/>
</dbReference>
<dbReference type="NCBIfam" id="TIGR00254">
    <property type="entry name" value="GGDEF"/>
    <property type="match status" value="1"/>
</dbReference>
<keyword evidence="5" id="KW-0408">Iron</keyword>
<dbReference type="InterPro" id="IPR012312">
    <property type="entry name" value="Hemerythrin-like"/>
</dbReference>
<reference evidence="9 10" key="1">
    <citation type="submission" date="2018-07" db="EMBL/GenBank/DDBJ databases">
        <title>Motiliproteus coralliicola sp. nov., a bacterium isolated from Coral.</title>
        <authorList>
            <person name="Wang G."/>
        </authorList>
    </citation>
    <scope>NUCLEOTIDE SEQUENCE [LARGE SCALE GENOMIC DNA]</scope>
    <source>
        <strain evidence="9 10">C34</strain>
    </source>
</reference>
<evidence type="ECO:0000256" key="3">
    <source>
        <dbReference type="ARBA" id="ARBA00012528"/>
    </source>
</evidence>
<dbReference type="GO" id="GO:0046872">
    <property type="term" value="F:metal ion binding"/>
    <property type="evidence" value="ECO:0007669"/>
    <property type="project" value="UniProtKB-KW"/>
</dbReference>
<feature type="coiled-coil region" evidence="7">
    <location>
        <begin position="160"/>
        <end position="194"/>
    </location>
</feature>
<organism evidence="9 10">
    <name type="scientific">Motiliproteus coralliicola</name>
    <dbReference type="NCBI Taxonomy" id="2283196"/>
    <lineage>
        <taxon>Bacteria</taxon>
        <taxon>Pseudomonadati</taxon>
        <taxon>Pseudomonadota</taxon>
        <taxon>Gammaproteobacteria</taxon>
        <taxon>Oceanospirillales</taxon>
        <taxon>Oceanospirillaceae</taxon>
        <taxon>Motiliproteus</taxon>
    </lineage>
</organism>
<dbReference type="PROSITE" id="PS50887">
    <property type="entry name" value="GGDEF"/>
    <property type="match status" value="1"/>
</dbReference>
<protein>
    <recommendedName>
        <fullName evidence="3">diguanylate cyclase</fullName>
        <ecNumber evidence="3">2.7.7.65</ecNumber>
    </recommendedName>
</protein>
<dbReference type="PANTHER" id="PTHR45138">
    <property type="entry name" value="REGULATORY COMPONENTS OF SENSORY TRANSDUCTION SYSTEM"/>
    <property type="match status" value="1"/>
</dbReference>
<evidence type="ECO:0000256" key="6">
    <source>
        <dbReference type="ARBA" id="ARBA00034247"/>
    </source>
</evidence>
<comment type="cofactor">
    <cofactor evidence="1">
        <name>Mg(2+)</name>
        <dbReference type="ChEBI" id="CHEBI:18420"/>
    </cofactor>
</comment>
<evidence type="ECO:0000256" key="5">
    <source>
        <dbReference type="ARBA" id="ARBA00023004"/>
    </source>
</evidence>
<comment type="catalytic activity">
    <reaction evidence="6">
        <text>2 GTP = 3',3'-c-di-GMP + 2 diphosphate</text>
        <dbReference type="Rhea" id="RHEA:24898"/>
        <dbReference type="ChEBI" id="CHEBI:33019"/>
        <dbReference type="ChEBI" id="CHEBI:37565"/>
        <dbReference type="ChEBI" id="CHEBI:58805"/>
        <dbReference type="EC" id="2.7.7.65"/>
    </reaction>
</comment>
<dbReference type="SUPFAM" id="SSF55073">
    <property type="entry name" value="Nucleotide cyclase"/>
    <property type="match status" value="1"/>
</dbReference>
<dbReference type="AlphaFoldDB" id="A0A369WLQ5"/>
<keyword evidence="10" id="KW-1185">Reference proteome</keyword>
<dbReference type="GO" id="GO:1902201">
    <property type="term" value="P:negative regulation of bacterial-type flagellum-dependent cell motility"/>
    <property type="evidence" value="ECO:0007669"/>
    <property type="project" value="TreeGrafter"/>
</dbReference>
<dbReference type="InterPro" id="IPR043128">
    <property type="entry name" value="Rev_trsase/Diguanyl_cyclase"/>
</dbReference>
<evidence type="ECO:0000313" key="9">
    <source>
        <dbReference type="EMBL" id="RDE22597.1"/>
    </source>
</evidence>
<dbReference type="Gene3D" id="1.20.120.50">
    <property type="entry name" value="Hemerythrin-like"/>
    <property type="match status" value="1"/>
</dbReference>
<dbReference type="NCBIfam" id="NF033749">
    <property type="entry name" value="bact_hemeryth"/>
    <property type="match status" value="1"/>
</dbReference>
<dbReference type="EMBL" id="QQOH01000002">
    <property type="protein sequence ID" value="RDE22597.1"/>
    <property type="molecule type" value="Genomic_DNA"/>
</dbReference>
<accession>A0A369WLQ5</accession>
<evidence type="ECO:0000256" key="2">
    <source>
        <dbReference type="ARBA" id="ARBA00010587"/>
    </source>
</evidence>
<dbReference type="Proteomes" id="UP000253769">
    <property type="component" value="Unassembled WGS sequence"/>
</dbReference>
<sequence>MEAFHWDTHFETGLDSVDDQHRHLVDSINLFGEKISANQLSEQDLGELLGGLKDYAIFHFEEEERFMIDSGLDQRHLDHHFKAHRMFLDDVQRLSNSDPNSSPQSSRDLLAFLSHWLAFHILGEDQFMARQIRYINQGMTPAQAFEKGILQSHEALGPLLEALNGLFEQVSRRNEELQHLNDNLEKLVQQRTVELQHAVKELEELALTDVLTGLPNRRHAMRMLSILWDEAIASAKPLSCMMIDADHFKEINDGYGHDCGDKVLKELAVMLKNSVRTDDVVARLGGDEFFIICPNTGVEGAAIVAEQLLGAVNGLTVATGEGAWKGSISVGVASRHEGMDNYDAFIKEADEGVYRAKRDGKNCIRYQS</sequence>
<evidence type="ECO:0000313" key="10">
    <source>
        <dbReference type="Proteomes" id="UP000253769"/>
    </source>
</evidence>
<feature type="domain" description="GGDEF" evidence="8">
    <location>
        <begin position="236"/>
        <end position="368"/>
    </location>
</feature>
<dbReference type="EC" id="2.7.7.65" evidence="3"/>
<dbReference type="GO" id="GO:0005886">
    <property type="term" value="C:plasma membrane"/>
    <property type="evidence" value="ECO:0007669"/>
    <property type="project" value="TreeGrafter"/>
</dbReference>
<dbReference type="SMART" id="SM00267">
    <property type="entry name" value="GGDEF"/>
    <property type="match status" value="1"/>
</dbReference>
<dbReference type="RefSeq" id="WP_114695230.1">
    <property type="nucleotide sequence ID" value="NZ_QQOH01000002.1"/>
</dbReference>
<comment type="similarity">
    <text evidence="2">Belongs to the hemerythrin family.</text>
</comment>
<evidence type="ECO:0000256" key="4">
    <source>
        <dbReference type="ARBA" id="ARBA00022723"/>
    </source>
</evidence>
<dbReference type="SUPFAM" id="SSF47188">
    <property type="entry name" value="Hemerythrin-like"/>
    <property type="match status" value="1"/>
</dbReference>
<dbReference type="GO" id="GO:0043709">
    <property type="term" value="P:cell adhesion involved in single-species biofilm formation"/>
    <property type="evidence" value="ECO:0007669"/>
    <property type="project" value="TreeGrafter"/>
</dbReference>
<evidence type="ECO:0000256" key="1">
    <source>
        <dbReference type="ARBA" id="ARBA00001946"/>
    </source>
</evidence>
<dbReference type="Gene3D" id="3.30.70.270">
    <property type="match status" value="1"/>
</dbReference>
<keyword evidence="7" id="KW-0175">Coiled coil</keyword>
<dbReference type="InterPro" id="IPR035938">
    <property type="entry name" value="Hemerythrin-like_sf"/>
</dbReference>
<dbReference type="CDD" id="cd12107">
    <property type="entry name" value="Hemerythrin"/>
    <property type="match status" value="1"/>
</dbReference>
<dbReference type="Pfam" id="PF00990">
    <property type="entry name" value="GGDEF"/>
    <property type="match status" value="1"/>
</dbReference>
<dbReference type="InterPro" id="IPR029787">
    <property type="entry name" value="Nucleotide_cyclase"/>
</dbReference>
<proteinExistence type="inferred from homology"/>
<dbReference type="NCBIfam" id="TIGR02481">
    <property type="entry name" value="hemeryth_dom"/>
    <property type="match status" value="1"/>
</dbReference>
<dbReference type="InterPro" id="IPR000160">
    <property type="entry name" value="GGDEF_dom"/>
</dbReference>
<dbReference type="OrthoDB" id="9812260at2"/>
<dbReference type="FunFam" id="3.30.70.270:FF:000001">
    <property type="entry name" value="Diguanylate cyclase domain protein"/>
    <property type="match status" value="1"/>
</dbReference>
<dbReference type="PANTHER" id="PTHR45138:SF9">
    <property type="entry name" value="DIGUANYLATE CYCLASE DGCM-RELATED"/>
    <property type="match status" value="1"/>
</dbReference>
<dbReference type="CDD" id="cd01949">
    <property type="entry name" value="GGDEF"/>
    <property type="match status" value="1"/>
</dbReference>
<dbReference type="GO" id="GO:0052621">
    <property type="term" value="F:diguanylate cyclase activity"/>
    <property type="evidence" value="ECO:0007669"/>
    <property type="project" value="UniProtKB-EC"/>
</dbReference>
<gene>
    <name evidence="9" type="ORF">DV711_08395</name>
</gene>
<comment type="caution">
    <text evidence="9">The sequence shown here is derived from an EMBL/GenBank/DDBJ whole genome shotgun (WGS) entry which is preliminary data.</text>
</comment>
<dbReference type="Pfam" id="PF01814">
    <property type="entry name" value="Hemerythrin"/>
    <property type="match status" value="1"/>
</dbReference>
<evidence type="ECO:0000259" key="8">
    <source>
        <dbReference type="PROSITE" id="PS50887"/>
    </source>
</evidence>